<evidence type="ECO:0000256" key="6">
    <source>
        <dbReference type="ARBA" id="ARBA00023136"/>
    </source>
</evidence>
<dbReference type="FunCoup" id="A0A2T3AY07">
    <property type="interactions" value="142"/>
</dbReference>
<evidence type="ECO:0000256" key="2">
    <source>
        <dbReference type="ARBA" id="ARBA00007779"/>
    </source>
</evidence>
<evidence type="ECO:0000256" key="8">
    <source>
        <dbReference type="SAM" id="Phobius"/>
    </source>
</evidence>
<keyword evidence="3" id="KW-0813">Transport</keyword>
<dbReference type="AlphaFoldDB" id="A0A2T3AY07"/>
<dbReference type="RefSeq" id="XP_024719501.1">
    <property type="nucleotide sequence ID" value="XM_024861879.1"/>
</dbReference>
<dbReference type="InterPro" id="IPR003864">
    <property type="entry name" value="CSC1/OSCA1-like_7TM"/>
</dbReference>
<dbReference type="Pfam" id="PF12621">
    <property type="entry name" value="PHM7_ext"/>
    <property type="match status" value="1"/>
</dbReference>
<feature type="transmembrane region" description="Helical" evidence="8">
    <location>
        <begin position="180"/>
        <end position="200"/>
    </location>
</feature>
<dbReference type="InterPro" id="IPR027815">
    <property type="entry name" value="CSC1/OSCA1-like_cyt"/>
</dbReference>
<dbReference type="InterPro" id="IPR045122">
    <property type="entry name" value="Csc1-like"/>
</dbReference>
<sequence length="1024" mass="115982">MGSGAPIDVVDFLIRRGFDPNTQDPRVGSSRDNATSTSTLKAATGTNSSSFSTLFMTFVPVAIYAAVCTILFVTLRPRFPRVYAPRSFLSSLQPHERTEKLPPGWIKWVKAFYKMPDTAVLHHSSLDGFLFLRYLKILCIICGVGCVLTWLILLPLHRYGGNGNEQLDMLTFGNISKPQWYYVHAFLGWLYFGFILYMISRECVYFINLRQAYMLSPYYANRLSSRTILFTCVPKPILEERKLRKLFGDSVKNVWIPRETKQLDQLVKERDQTASRLEKAEITLIKTANQAYQKALKNGHPDISTERHSQDSQSKDSQSKELDSSVTSTTYVNSPRQSIPNNETDQITSIPSPSSPRSFLRIDGTPGKYTSYGPNGPPDVNGSVAAQWIPHSWRPVHRPLANFGRRVDTIKWSRNQLKELAPKISKLRREHKKGKTTPIAAAFIEFDSQINAQSAYQTLAHHRANHMVPDVVGIRPHEIVWDALRMHWWERIIRRFLVQGFIATMVIFWSIPAALIGIVSNVKFLTSKVFFLHWIIDLPSELLGLIEGLVPALALSALMACVPYLMRWCARQAGVPTLSKIELFTQNSYFVFEVVQVFLVTTLTSAASAAFTQILENPMVARTLLSQNLPKASNFYISYFILQGLAMSATRIVHVGSLWRHHVMGYTGTPRFLSRRYHRLRVIHWGAVYPVFTNMGVIAISYSLIAPIILGVAFIGLNVVYVSYRYNLLYVYSSEVDTRGLHYPRALTQTLTGVYLAEVCMVGLFGLRSAFGPLILMIGLIIFTALIHVSLNDALNPLLNNLPRTLAVEEELRRSGHAGLENLSDKEDDFDVEDPDFQNPYDSDFDPSQPNDAAAVHHDPNPGTRGIRMTEGTDQLATLTLTGLKTFVRAKYRKSRIPGYISKVDFWSYWITPDPSIEKPNFLLKWLHPEIFADYAIVRESIPEYPDIVYEPGSTKDAYHPPSVRSKPPTLWIPRDVAGVSAQEVRHSGAVIAISDEGAWIDEKNRLTLDIESDRREPWEKVRY</sequence>
<dbReference type="PANTHER" id="PTHR13018">
    <property type="entry name" value="PROBABLE MEMBRANE PROTEIN DUF221-RELATED"/>
    <property type="match status" value="1"/>
</dbReference>
<evidence type="ECO:0000259" key="12">
    <source>
        <dbReference type="Pfam" id="PF14703"/>
    </source>
</evidence>
<feature type="transmembrane region" description="Helical" evidence="8">
    <location>
        <begin position="708"/>
        <end position="726"/>
    </location>
</feature>
<dbReference type="Proteomes" id="UP000241818">
    <property type="component" value="Unassembled WGS sequence"/>
</dbReference>
<keyword evidence="4 8" id="KW-0812">Transmembrane</keyword>
<organism evidence="13 14">
    <name type="scientific">Amorphotheca resinae ATCC 22711</name>
    <dbReference type="NCBI Taxonomy" id="857342"/>
    <lineage>
        <taxon>Eukaryota</taxon>
        <taxon>Fungi</taxon>
        <taxon>Dikarya</taxon>
        <taxon>Ascomycota</taxon>
        <taxon>Pezizomycotina</taxon>
        <taxon>Leotiomycetes</taxon>
        <taxon>Helotiales</taxon>
        <taxon>Amorphothecaceae</taxon>
        <taxon>Amorphotheca</taxon>
    </lineage>
</organism>
<evidence type="ECO:0000259" key="11">
    <source>
        <dbReference type="Pfam" id="PF13967"/>
    </source>
</evidence>
<reference evidence="13 14" key="1">
    <citation type="journal article" date="2018" name="New Phytol.">
        <title>Comparative genomics and transcriptomics depict ericoid mycorrhizal fungi as versatile saprotrophs and plant mutualists.</title>
        <authorList>
            <person name="Martino E."/>
            <person name="Morin E."/>
            <person name="Grelet G.A."/>
            <person name="Kuo A."/>
            <person name="Kohler A."/>
            <person name="Daghino S."/>
            <person name="Barry K.W."/>
            <person name="Cichocki N."/>
            <person name="Clum A."/>
            <person name="Dockter R.B."/>
            <person name="Hainaut M."/>
            <person name="Kuo R.C."/>
            <person name="LaButti K."/>
            <person name="Lindahl B.D."/>
            <person name="Lindquist E.A."/>
            <person name="Lipzen A."/>
            <person name="Khouja H.R."/>
            <person name="Magnuson J."/>
            <person name="Murat C."/>
            <person name="Ohm R.A."/>
            <person name="Singer S.W."/>
            <person name="Spatafora J.W."/>
            <person name="Wang M."/>
            <person name="Veneault-Fourrey C."/>
            <person name="Henrissat B."/>
            <person name="Grigoriev I.V."/>
            <person name="Martin F.M."/>
            <person name="Perotto S."/>
        </authorList>
    </citation>
    <scope>NUCLEOTIDE SEQUENCE [LARGE SCALE GENOMIC DNA]</scope>
    <source>
        <strain evidence="13 14">ATCC 22711</strain>
    </source>
</reference>
<keyword evidence="14" id="KW-1185">Reference proteome</keyword>
<dbReference type="InterPro" id="IPR032880">
    <property type="entry name" value="CSC1/OSCA1-like_N"/>
</dbReference>
<evidence type="ECO:0008006" key="15">
    <source>
        <dbReference type="Google" id="ProtNLM"/>
    </source>
</evidence>
<dbReference type="GeneID" id="36569960"/>
<dbReference type="Pfam" id="PF14703">
    <property type="entry name" value="PHM7_cyt"/>
    <property type="match status" value="1"/>
</dbReference>
<feature type="transmembrane region" description="Helical" evidence="8">
    <location>
        <begin position="680"/>
        <end position="702"/>
    </location>
</feature>
<keyword evidence="6 8" id="KW-0472">Membrane</keyword>
<feature type="compositionally biased region" description="Polar residues" evidence="7">
    <location>
        <begin position="326"/>
        <end position="348"/>
    </location>
</feature>
<feature type="transmembrane region" description="Helical" evidence="8">
    <location>
        <begin position="542"/>
        <end position="566"/>
    </location>
</feature>
<feature type="compositionally biased region" description="Basic and acidic residues" evidence="7">
    <location>
        <begin position="299"/>
        <end position="323"/>
    </location>
</feature>
<comment type="subcellular location">
    <subcellularLocation>
        <location evidence="1">Membrane</location>
        <topology evidence="1">Multi-pass membrane protein</topology>
    </subcellularLocation>
</comment>
<feature type="compositionally biased region" description="Low complexity" evidence="7">
    <location>
        <begin position="349"/>
        <end position="358"/>
    </location>
</feature>
<dbReference type="GO" id="GO:0005886">
    <property type="term" value="C:plasma membrane"/>
    <property type="evidence" value="ECO:0007669"/>
    <property type="project" value="TreeGrafter"/>
</dbReference>
<feature type="transmembrane region" description="Helical" evidence="8">
    <location>
        <begin position="771"/>
        <end position="791"/>
    </location>
</feature>
<feature type="transmembrane region" description="Helical" evidence="8">
    <location>
        <begin position="587"/>
        <end position="615"/>
    </location>
</feature>
<accession>A0A2T3AY07</accession>
<dbReference type="Pfam" id="PF13967">
    <property type="entry name" value="RSN1_TM"/>
    <property type="match status" value="1"/>
</dbReference>
<feature type="region of interest" description="Disordered" evidence="7">
    <location>
        <begin position="20"/>
        <end position="46"/>
    </location>
</feature>
<feature type="domain" description="CSC1/OSCA1-like N-terminal transmembrane" evidence="11">
    <location>
        <begin position="54"/>
        <end position="202"/>
    </location>
</feature>
<feature type="domain" description="CSC1/OSCA1-like 7TM region" evidence="9">
    <location>
        <begin position="494"/>
        <end position="765"/>
    </location>
</feature>
<evidence type="ECO:0000256" key="5">
    <source>
        <dbReference type="ARBA" id="ARBA00022989"/>
    </source>
</evidence>
<feature type="transmembrane region" description="Helical" evidence="8">
    <location>
        <begin position="137"/>
        <end position="160"/>
    </location>
</feature>
<protein>
    <recommendedName>
        <fullName evidence="15">DUF221 domain-containing protein</fullName>
    </recommendedName>
</protein>
<feature type="domain" description="CSC1/OSCA1-like cytosolic" evidence="12">
    <location>
        <begin position="225"/>
        <end position="482"/>
    </location>
</feature>
<evidence type="ECO:0000256" key="7">
    <source>
        <dbReference type="SAM" id="MobiDB-lite"/>
    </source>
</evidence>
<dbReference type="OrthoDB" id="1076608at2759"/>
<evidence type="ECO:0000313" key="13">
    <source>
        <dbReference type="EMBL" id="PSS14902.1"/>
    </source>
</evidence>
<dbReference type="PANTHER" id="PTHR13018:SF53">
    <property type="entry name" value="DUF221 DOMAIN PROTEIN"/>
    <property type="match status" value="1"/>
</dbReference>
<keyword evidence="5 8" id="KW-1133">Transmembrane helix</keyword>
<feature type="transmembrane region" description="Helical" evidence="8">
    <location>
        <begin position="496"/>
        <end position="522"/>
    </location>
</feature>
<comment type="similarity">
    <text evidence="2">Belongs to the CSC1 (TC 1.A.17) family.</text>
</comment>
<feature type="compositionally biased region" description="Acidic residues" evidence="7">
    <location>
        <begin position="826"/>
        <end position="836"/>
    </location>
</feature>
<evidence type="ECO:0000256" key="1">
    <source>
        <dbReference type="ARBA" id="ARBA00004141"/>
    </source>
</evidence>
<feature type="transmembrane region" description="Helical" evidence="8">
    <location>
        <begin position="635"/>
        <end position="659"/>
    </location>
</feature>
<name>A0A2T3AY07_AMORE</name>
<proteinExistence type="inferred from homology"/>
<dbReference type="EMBL" id="KZ679013">
    <property type="protein sequence ID" value="PSS14902.1"/>
    <property type="molecule type" value="Genomic_DNA"/>
</dbReference>
<dbReference type="Pfam" id="PF02714">
    <property type="entry name" value="RSN1_7TM"/>
    <property type="match status" value="1"/>
</dbReference>
<evidence type="ECO:0000256" key="3">
    <source>
        <dbReference type="ARBA" id="ARBA00022448"/>
    </source>
</evidence>
<dbReference type="GO" id="GO:0005227">
    <property type="term" value="F:calcium-activated cation channel activity"/>
    <property type="evidence" value="ECO:0007669"/>
    <property type="project" value="InterPro"/>
</dbReference>
<feature type="transmembrane region" description="Helical" evidence="8">
    <location>
        <begin position="54"/>
        <end position="75"/>
    </location>
</feature>
<gene>
    <name evidence="13" type="ORF">M430DRAFT_123424</name>
</gene>
<evidence type="ECO:0000256" key="4">
    <source>
        <dbReference type="ARBA" id="ARBA00022692"/>
    </source>
</evidence>
<feature type="region of interest" description="Disordered" evidence="7">
    <location>
        <begin position="299"/>
        <end position="377"/>
    </location>
</feature>
<evidence type="ECO:0000259" key="9">
    <source>
        <dbReference type="Pfam" id="PF02714"/>
    </source>
</evidence>
<feature type="region of interest" description="Disordered" evidence="7">
    <location>
        <begin position="818"/>
        <end position="869"/>
    </location>
</feature>
<evidence type="ECO:0000313" key="14">
    <source>
        <dbReference type="Proteomes" id="UP000241818"/>
    </source>
</evidence>
<dbReference type="InParanoid" id="A0A2T3AY07"/>
<dbReference type="InterPro" id="IPR022257">
    <property type="entry name" value="PHM7_ext"/>
</dbReference>
<evidence type="ECO:0000259" key="10">
    <source>
        <dbReference type="Pfam" id="PF12621"/>
    </source>
</evidence>
<dbReference type="STRING" id="857342.A0A2T3AY07"/>
<feature type="domain" description="10TM putative phosphate transporter extracellular tail" evidence="10">
    <location>
        <begin position="926"/>
        <end position="1009"/>
    </location>
</feature>